<keyword evidence="5 6" id="KW-0472">Membrane</keyword>
<dbReference type="GO" id="GO:0016020">
    <property type="term" value="C:membrane"/>
    <property type="evidence" value="ECO:0007669"/>
    <property type="project" value="UniProtKB-SubCell"/>
</dbReference>
<evidence type="ECO:0000256" key="2">
    <source>
        <dbReference type="ARBA" id="ARBA00022448"/>
    </source>
</evidence>
<dbReference type="Proteomes" id="UP000184499">
    <property type="component" value="Unassembled WGS sequence"/>
</dbReference>
<evidence type="ECO:0008006" key="9">
    <source>
        <dbReference type="Google" id="ProtNLM"/>
    </source>
</evidence>
<feature type="transmembrane region" description="Helical" evidence="6">
    <location>
        <begin position="97"/>
        <end position="116"/>
    </location>
</feature>
<keyword evidence="2" id="KW-0813">Transport</keyword>
<dbReference type="RefSeq" id="XP_067474564.1">
    <property type="nucleotide sequence ID" value="XM_067623198.1"/>
</dbReference>
<evidence type="ECO:0000256" key="3">
    <source>
        <dbReference type="ARBA" id="ARBA00022692"/>
    </source>
</evidence>
<feature type="transmembrane region" description="Helical" evidence="6">
    <location>
        <begin position="122"/>
        <end position="144"/>
    </location>
</feature>
<dbReference type="Gene3D" id="1.20.1740.10">
    <property type="entry name" value="Amino acid/polyamine transporter I"/>
    <property type="match status" value="1"/>
</dbReference>
<evidence type="ECO:0000313" key="8">
    <source>
        <dbReference type="Proteomes" id="UP000184499"/>
    </source>
</evidence>
<dbReference type="InterPro" id="IPR002293">
    <property type="entry name" value="AA/rel_permease1"/>
</dbReference>
<dbReference type="OrthoDB" id="425114at2759"/>
<evidence type="ECO:0000256" key="4">
    <source>
        <dbReference type="ARBA" id="ARBA00022989"/>
    </source>
</evidence>
<organism evidence="7 8">
    <name type="scientific">Aspergillus brasiliensis (strain CBS 101740 / IMI 381727 / IBT 21946)</name>
    <dbReference type="NCBI Taxonomy" id="767769"/>
    <lineage>
        <taxon>Eukaryota</taxon>
        <taxon>Fungi</taxon>
        <taxon>Dikarya</taxon>
        <taxon>Ascomycota</taxon>
        <taxon>Pezizomycotina</taxon>
        <taxon>Eurotiomycetes</taxon>
        <taxon>Eurotiomycetidae</taxon>
        <taxon>Eurotiales</taxon>
        <taxon>Aspergillaceae</taxon>
        <taxon>Aspergillus</taxon>
        <taxon>Aspergillus subgen. Circumdati</taxon>
    </lineage>
</organism>
<dbReference type="VEuPathDB" id="FungiDB:ASPBRDRAFT_34175"/>
<dbReference type="GeneID" id="93575686"/>
<reference evidence="8" key="1">
    <citation type="journal article" date="2017" name="Genome Biol.">
        <title>Comparative genomics reveals high biological diversity and specific adaptations in the industrially and medically important fungal genus Aspergillus.</title>
        <authorList>
            <person name="de Vries R.P."/>
            <person name="Riley R."/>
            <person name="Wiebenga A."/>
            <person name="Aguilar-Osorio G."/>
            <person name="Amillis S."/>
            <person name="Uchima C.A."/>
            <person name="Anderluh G."/>
            <person name="Asadollahi M."/>
            <person name="Askin M."/>
            <person name="Barry K."/>
            <person name="Battaglia E."/>
            <person name="Bayram O."/>
            <person name="Benocci T."/>
            <person name="Braus-Stromeyer S.A."/>
            <person name="Caldana C."/>
            <person name="Canovas D."/>
            <person name="Cerqueira G.C."/>
            <person name="Chen F."/>
            <person name="Chen W."/>
            <person name="Choi C."/>
            <person name="Clum A."/>
            <person name="Dos Santos R.A."/>
            <person name="Damasio A.R."/>
            <person name="Diallinas G."/>
            <person name="Emri T."/>
            <person name="Fekete E."/>
            <person name="Flipphi M."/>
            <person name="Freyberg S."/>
            <person name="Gallo A."/>
            <person name="Gournas C."/>
            <person name="Habgood R."/>
            <person name="Hainaut M."/>
            <person name="Harispe M.L."/>
            <person name="Henrissat B."/>
            <person name="Hilden K.S."/>
            <person name="Hope R."/>
            <person name="Hossain A."/>
            <person name="Karabika E."/>
            <person name="Karaffa L."/>
            <person name="Karanyi Z."/>
            <person name="Krasevec N."/>
            <person name="Kuo A."/>
            <person name="Kusch H."/>
            <person name="LaButti K."/>
            <person name="Lagendijk E.L."/>
            <person name="Lapidus A."/>
            <person name="Levasseur A."/>
            <person name="Lindquist E."/>
            <person name="Lipzen A."/>
            <person name="Logrieco A.F."/>
            <person name="MacCabe A."/>
            <person name="Maekelae M.R."/>
            <person name="Malavazi I."/>
            <person name="Melin P."/>
            <person name="Meyer V."/>
            <person name="Mielnichuk N."/>
            <person name="Miskei M."/>
            <person name="Molnar A.P."/>
            <person name="Mule G."/>
            <person name="Ngan C.Y."/>
            <person name="Orejas M."/>
            <person name="Orosz E."/>
            <person name="Ouedraogo J.P."/>
            <person name="Overkamp K.M."/>
            <person name="Park H.-S."/>
            <person name="Perrone G."/>
            <person name="Piumi F."/>
            <person name="Punt P.J."/>
            <person name="Ram A.F."/>
            <person name="Ramon A."/>
            <person name="Rauscher S."/>
            <person name="Record E."/>
            <person name="Riano-Pachon D.M."/>
            <person name="Robert V."/>
            <person name="Roehrig J."/>
            <person name="Ruller R."/>
            <person name="Salamov A."/>
            <person name="Salih N.S."/>
            <person name="Samson R.A."/>
            <person name="Sandor E."/>
            <person name="Sanguinetti M."/>
            <person name="Schuetze T."/>
            <person name="Sepcic K."/>
            <person name="Shelest E."/>
            <person name="Sherlock G."/>
            <person name="Sophianopoulou V."/>
            <person name="Squina F.M."/>
            <person name="Sun H."/>
            <person name="Susca A."/>
            <person name="Todd R.B."/>
            <person name="Tsang A."/>
            <person name="Unkles S.E."/>
            <person name="van de Wiele N."/>
            <person name="van Rossen-Uffink D."/>
            <person name="Oliveira J.V."/>
            <person name="Vesth T.C."/>
            <person name="Visser J."/>
            <person name="Yu J.-H."/>
            <person name="Zhou M."/>
            <person name="Andersen M.R."/>
            <person name="Archer D.B."/>
            <person name="Baker S.E."/>
            <person name="Benoit I."/>
            <person name="Brakhage A.A."/>
            <person name="Braus G.H."/>
            <person name="Fischer R."/>
            <person name="Frisvad J.C."/>
            <person name="Goldman G.H."/>
            <person name="Houbraken J."/>
            <person name="Oakley B."/>
            <person name="Pocsi I."/>
            <person name="Scazzocchio C."/>
            <person name="Seiboth B."/>
            <person name="vanKuyk P.A."/>
            <person name="Wortman J."/>
            <person name="Dyer P.S."/>
            <person name="Grigoriev I.V."/>
        </authorList>
    </citation>
    <scope>NUCLEOTIDE SEQUENCE [LARGE SCALE GENOMIC DNA]</scope>
    <source>
        <strain evidence="8">CBS 101740 / IMI 381727 / IBT 21946</strain>
    </source>
</reference>
<protein>
    <recommendedName>
        <fullName evidence="9">Amino acid permease/ SLC12A domain-containing protein</fullName>
    </recommendedName>
</protein>
<dbReference type="PANTHER" id="PTHR45649:SF13">
    <property type="entry name" value="THIAMINE TRANSPORTER THI9"/>
    <property type="match status" value="1"/>
</dbReference>
<feature type="transmembrane region" description="Helical" evidence="6">
    <location>
        <begin position="156"/>
        <end position="175"/>
    </location>
</feature>
<sequence length="225" mass="24849">MSDAQSNSRNHEPSTFQENIHNRRCCVLSVSIQSQSSERYHDHVFLSNRLRWILGPFLVSHHQLHYTLGWIIPNVLMLPEVLAVAELASSMPVNGSFYWWAGALAPPAWSHAVSFITGWLNVLTMFASTAAFAYAVSTSLSYVVTIAVPDMVWTDAQMMALSLAVIVVWGALKTLNLEGIAFVYISMAILVLVQAVMLILGLPISHAIKNEPFASAQAVFGEYLN</sequence>
<dbReference type="PANTHER" id="PTHR45649">
    <property type="entry name" value="AMINO-ACID PERMEASE BAT1"/>
    <property type="match status" value="1"/>
</dbReference>
<keyword evidence="3 6" id="KW-0812">Transmembrane</keyword>
<dbReference type="EMBL" id="KV878694">
    <property type="protein sequence ID" value="OJJ67315.1"/>
    <property type="molecule type" value="Genomic_DNA"/>
</dbReference>
<dbReference type="Pfam" id="PF13520">
    <property type="entry name" value="AA_permease_2"/>
    <property type="match status" value="1"/>
</dbReference>
<accession>A0A1L9U6L4</accession>
<dbReference type="STRING" id="767769.A0A1L9U6L4"/>
<evidence type="ECO:0000256" key="1">
    <source>
        <dbReference type="ARBA" id="ARBA00004141"/>
    </source>
</evidence>
<dbReference type="GO" id="GO:0022857">
    <property type="term" value="F:transmembrane transporter activity"/>
    <property type="evidence" value="ECO:0007669"/>
    <property type="project" value="InterPro"/>
</dbReference>
<keyword evidence="8" id="KW-1185">Reference proteome</keyword>
<keyword evidence="4 6" id="KW-1133">Transmembrane helix</keyword>
<gene>
    <name evidence="7" type="ORF">ASPBRDRAFT_34175</name>
</gene>
<proteinExistence type="predicted"/>
<evidence type="ECO:0000313" key="7">
    <source>
        <dbReference type="EMBL" id="OJJ67315.1"/>
    </source>
</evidence>
<evidence type="ECO:0000256" key="6">
    <source>
        <dbReference type="SAM" id="Phobius"/>
    </source>
</evidence>
<name>A0A1L9U6L4_ASPBC</name>
<dbReference type="AlphaFoldDB" id="A0A1L9U6L4"/>
<evidence type="ECO:0000256" key="5">
    <source>
        <dbReference type="ARBA" id="ARBA00023136"/>
    </source>
</evidence>
<comment type="subcellular location">
    <subcellularLocation>
        <location evidence="1">Membrane</location>
        <topology evidence="1">Multi-pass membrane protein</topology>
    </subcellularLocation>
</comment>
<feature type="transmembrane region" description="Helical" evidence="6">
    <location>
        <begin position="181"/>
        <end position="202"/>
    </location>
</feature>